<dbReference type="Proteomes" id="UP000240962">
    <property type="component" value="Segment"/>
</dbReference>
<name>A0A2H5BH54_9CAUD</name>
<keyword evidence="2" id="KW-1185">Reference proteome</keyword>
<organism evidence="1 2">
    <name type="scientific">Vibrio phage Thalassa</name>
    <dbReference type="NCBI Taxonomy" id="2570301"/>
    <lineage>
        <taxon>Viruses</taxon>
        <taxon>Duplodnaviria</taxon>
        <taxon>Heunggongvirae</taxon>
        <taxon>Uroviricota</taxon>
        <taxon>Caudoviricetes</taxon>
        <taxon>Demerecviridae</taxon>
        <taxon>Ermolyevavirinae</taxon>
        <taxon>Thalassavirus</taxon>
        <taxon>Thalassavirus thalassa</taxon>
    </lineage>
</organism>
<protein>
    <submittedName>
        <fullName evidence="1">Uncharacterized protein</fullName>
    </submittedName>
</protein>
<reference evidence="2" key="1">
    <citation type="submission" date="2017-12" db="EMBL/GenBank/DDBJ databases">
        <authorList>
            <person name="Page C.L."/>
            <person name="McFadden E.F."/>
            <person name="Syed A.X."/>
            <person name="Lafty E.M."/>
            <person name="Hyatt D.A."/>
            <person name="Farronato D.M."/>
            <person name="Dong S.Z."/>
            <person name="Apostolopoulos E.L."/>
            <person name="Broussard G.W."/>
        </authorList>
    </citation>
    <scope>NUCLEOTIDE SEQUENCE [LARGE SCALE GENOMIC DNA]</scope>
</reference>
<sequence>MNKLGRLKEAVKEIRNDTVHNLLTKLVNAGDMRQALYFTAGCLMYIEHDKRDRVHLEYIRDILL</sequence>
<evidence type="ECO:0000313" key="1">
    <source>
        <dbReference type="EMBL" id="AUG85300.1"/>
    </source>
</evidence>
<dbReference type="EMBL" id="MG649967">
    <property type="protein sequence ID" value="AUG85300.1"/>
    <property type="molecule type" value="Genomic_DNA"/>
</dbReference>
<gene>
    <name evidence="1" type="ORF">THALASSA_104</name>
</gene>
<evidence type="ECO:0000313" key="2">
    <source>
        <dbReference type="Proteomes" id="UP000240962"/>
    </source>
</evidence>
<proteinExistence type="predicted"/>
<accession>A0A2H5BH54</accession>